<feature type="non-terminal residue" evidence="5">
    <location>
        <position position="1"/>
    </location>
</feature>
<dbReference type="Gene3D" id="3.40.366.10">
    <property type="entry name" value="Malonyl-Coenzyme A Acyl Carrier Protein, domain 2"/>
    <property type="match status" value="1"/>
</dbReference>
<accession>C4TC37</accession>
<evidence type="ECO:0000259" key="4">
    <source>
        <dbReference type="PROSITE" id="PS52004"/>
    </source>
</evidence>
<evidence type="ECO:0000313" key="5">
    <source>
        <dbReference type="EMBL" id="BAH67823.1"/>
    </source>
</evidence>
<evidence type="ECO:0000256" key="3">
    <source>
        <dbReference type="SAM" id="MobiDB-lite"/>
    </source>
</evidence>
<name>C4TC37_9ACTN</name>
<dbReference type="PROSITE" id="PS52004">
    <property type="entry name" value="KS3_2"/>
    <property type="match status" value="1"/>
</dbReference>
<dbReference type="Pfam" id="PF00698">
    <property type="entry name" value="Acyl_transf_1"/>
    <property type="match status" value="1"/>
</dbReference>
<evidence type="ECO:0000256" key="1">
    <source>
        <dbReference type="ARBA" id="ARBA00022679"/>
    </source>
</evidence>
<dbReference type="SUPFAM" id="SSF53901">
    <property type="entry name" value="Thiolase-like"/>
    <property type="match status" value="1"/>
</dbReference>
<proteinExistence type="predicted"/>
<dbReference type="InterPro" id="IPR020841">
    <property type="entry name" value="PKS_Beta-ketoAc_synthase_dom"/>
</dbReference>
<keyword evidence="1" id="KW-0808">Transferase</keyword>
<protein>
    <submittedName>
        <fullName evidence="5">Polyketide synthase</fullName>
    </submittedName>
</protein>
<dbReference type="SUPFAM" id="SSF52151">
    <property type="entry name" value="FabD/lysophospholipase-like"/>
    <property type="match status" value="1"/>
</dbReference>
<dbReference type="Pfam" id="PF16197">
    <property type="entry name" value="KAsynt_C_assoc"/>
    <property type="match status" value="1"/>
</dbReference>
<feature type="domain" description="Ketosynthase family 3 (KS3)" evidence="4">
    <location>
        <begin position="1"/>
        <end position="81"/>
    </location>
</feature>
<dbReference type="InterPro" id="IPR032821">
    <property type="entry name" value="PKS_assoc"/>
</dbReference>
<dbReference type="InterPro" id="IPR014043">
    <property type="entry name" value="Acyl_transferase_dom"/>
</dbReference>
<dbReference type="InterPro" id="IPR050091">
    <property type="entry name" value="PKS_NRPS_Biosynth_Enz"/>
</dbReference>
<dbReference type="InterPro" id="IPR016039">
    <property type="entry name" value="Thiolase-like"/>
</dbReference>
<organism evidence="5">
    <name type="scientific">Streptomyces sp. ID05-A0216</name>
    <dbReference type="NCBI Taxonomy" id="516207"/>
    <lineage>
        <taxon>Bacteria</taxon>
        <taxon>Bacillati</taxon>
        <taxon>Actinomycetota</taxon>
        <taxon>Actinomycetes</taxon>
        <taxon>Kitasatosporales</taxon>
        <taxon>Streptomycetaceae</taxon>
        <taxon>Streptomyces</taxon>
    </lineage>
</organism>
<feature type="region of interest" description="Disordered" evidence="3">
    <location>
        <begin position="85"/>
        <end position="113"/>
    </location>
</feature>
<evidence type="ECO:0000256" key="2">
    <source>
        <dbReference type="ARBA" id="ARBA00023268"/>
    </source>
</evidence>
<keyword evidence="2" id="KW-0511">Multifunctional enzyme</keyword>
<dbReference type="EMBL" id="AB431786">
    <property type="protein sequence ID" value="BAH67823.1"/>
    <property type="molecule type" value="Genomic_DNA"/>
</dbReference>
<dbReference type="InterPro" id="IPR001227">
    <property type="entry name" value="Ac_transferase_dom_sf"/>
</dbReference>
<sequence>HAQQAAGIAGVIKAVLALGNHLIPATLHADEKSTHVEWEAGQVRLATEPVPWPTVPGGEPRRAGVSAFGISGTNAHLIIEEAPTADPDVDGDARSEGGPAASQSGGQDGTAPAATGLAEAPRVLDASAGPFGWLVSGRSAAALSGQAGRLREHMVAAPALEPVDVAWSLATTRSAFGHRAVVTGTRREELLAGLAAVAVGEPGLGVVTGTAPLDGDPGRVAFVFPGQGSQWVGMGAELASCSPVFVARLAECEAALAPFVDWSLRDVLAAGEDLARVDVVQPALWAVMVSLAAVWQAAGVTPDAVVG</sequence>
<reference evidence="5" key="1">
    <citation type="submission" date="2008-03" db="EMBL/GenBank/DDBJ databases">
        <title>Diversity of polyketide synthase genes in actinomycetes isolated from Indonesia.</title>
        <authorList>
            <person name="Komaki H."/>
            <person name="Yamamura H."/>
            <person name="Lisdiyanti P."/>
            <person name="Widyastuti Y."/>
            <person name="Ando K."/>
            <person name="Harayama S."/>
        </authorList>
    </citation>
    <scope>NUCLEOTIDE SEQUENCE</scope>
    <source>
        <strain evidence="5">ID05-A0216</strain>
    </source>
</reference>
<dbReference type="AlphaFoldDB" id="C4TC37"/>
<dbReference type="Gene3D" id="3.40.47.10">
    <property type="match status" value="1"/>
</dbReference>
<dbReference type="PANTHER" id="PTHR43775:SF51">
    <property type="entry name" value="INACTIVE PHENOLPHTHIOCEROL SYNTHESIS POLYKETIDE SYNTHASE TYPE I PKS1-RELATED"/>
    <property type="match status" value="1"/>
</dbReference>
<dbReference type="InterPro" id="IPR016035">
    <property type="entry name" value="Acyl_Trfase/lysoPLipase"/>
</dbReference>
<dbReference type="GO" id="GO:0006633">
    <property type="term" value="P:fatty acid biosynthetic process"/>
    <property type="evidence" value="ECO:0007669"/>
    <property type="project" value="TreeGrafter"/>
</dbReference>
<feature type="non-terminal residue" evidence="5">
    <location>
        <position position="307"/>
    </location>
</feature>
<dbReference type="GO" id="GO:0004312">
    <property type="term" value="F:fatty acid synthase activity"/>
    <property type="evidence" value="ECO:0007669"/>
    <property type="project" value="TreeGrafter"/>
</dbReference>
<dbReference type="PANTHER" id="PTHR43775">
    <property type="entry name" value="FATTY ACID SYNTHASE"/>
    <property type="match status" value="1"/>
</dbReference>